<evidence type="ECO:0000256" key="1">
    <source>
        <dbReference type="SAM" id="Phobius"/>
    </source>
</evidence>
<keyword evidence="1" id="KW-0472">Membrane</keyword>
<dbReference type="EMBL" id="MUAL01000072">
    <property type="protein sequence ID" value="OOR21589.1"/>
    <property type="molecule type" value="Genomic_DNA"/>
</dbReference>
<organism evidence="2 3">
    <name type="scientific">Bacillus cereus</name>
    <dbReference type="NCBI Taxonomy" id="1396"/>
    <lineage>
        <taxon>Bacteria</taxon>
        <taxon>Bacillati</taxon>
        <taxon>Bacillota</taxon>
        <taxon>Bacilli</taxon>
        <taxon>Bacillales</taxon>
        <taxon>Bacillaceae</taxon>
        <taxon>Bacillus</taxon>
        <taxon>Bacillus cereus group</taxon>
    </lineage>
</organism>
<keyword evidence="1" id="KW-1133">Transmembrane helix</keyword>
<name>A0A1S9UH92_BACCE</name>
<feature type="transmembrane region" description="Helical" evidence="1">
    <location>
        <begin position="12"/>
        <end position="33"/>
    </location>
</feature>
<keyword evidence="1" id="KW-0812">Transmembrane</keyword>
<sequence>MSVKSIHEVFNLPFYTIRSYNILIIFTFCFFFFKLKAALWVELTHENVNNNSTHMAAFLHLKELPFNKIYRRNIHE</sequence>
<evidence type="ECO:0000313" key="3">
    <source>
        <dbReference type="Proteomes" id="UP000191124"/>
    </source>
</evidence>
<gene>
    <name evidence="2" type="ORF">BW892_23035</name>
</gene>
<protein>
    <submittedName>
        <fullName evidence="2">Uncharacterized protein</fullName>
    </submittedName>
</protein>
<comment type="caution">
    <text evidence="2">The sequence shown here is derived from an EMBL/GenBank/DDBJ whole genome shotgun (WGS) entry which is preliminary data.</text>
</comment>
<reference evidence="2 3" key="1">
    <citation type="submission" date="2017-01" db="EMBL/GenBank/DDBJ databases">
        <title>Bacillus cereus isolates.</title>
        <authorList>
            <person name="Beno S.M."/>
        </authorList>
    </citation>
    <scope>NUCLEOTIDE SEQUENCE [LARGE SCALE GENOMIC DNA]</scope>
    <source>
        <strain evidence="2 3">FSL M7-1219</strain>
    </source>
</reference>
<dbReference type="Proteomes" id="UP000191124">
    <property type="component" value="Unassembled WGS sequence"/>
</dbReference>
<dbReference type="AlphaFoldDB" id="A0A1S9UH92"/>
<proteinExistence type="predicted"/>
<evidence type="ECO:0000313" key="2">
    <source>
        <dbReference type="EMBL" id="OOR21589.1"/>
    </source>
</evidence>
<accession>A0A1S9UH92</accession>